<dbReference type="AlphaFoldDB" id="A0A9X0QAL4"/>
<dbReference type="GO" id="GO:0005886">
    <property type="term" value="C:plasma membrane"/>
    <property type="evidence" value="ECO:0007669"/>
    <property type="project" value="UniProtKB-SubCell"/>
</dbReference>
<feature type="domain" description="Glycosyltransferase RgtA/B/C/D-like" evidence="9">
    <location>
        <begin position="77"/>
        <end position="238"/>
    </location>
</feature>
<feature type="transmembrane region" description="Helical" evidence="8">
    <location>
        <begin position="322"/>
        <end position="342"/>
    </location>
</feature>
<reference evidence="10 11" key="1">
    <citation type="submission" date="2020-08" db="EMBL/GenBank/DDBJ databases">
        <title>Genomic Encyclopedia of Type Strains, Phase IV (KMG-V): Genome sequencing to study the core and pangenomes of soil and plant-associated prokaryotes.</title>
        <authorList>
            <person name="Whitman W."/>
        </authorList>
    </citation>
    <scope>NUCLEOTIDE SEQUENCE [LARGE SCALE GENOMIC DNA]</scope>
    <source>
        <strain evidence="10 11">X5P2</strain>
    </source>
</reference>
<evidence type="ECO:0000256" key="4">
    <source>
        <dbReference type="ARBA" id="ARBA00022679"/>
    </source>
</evidence>
<dbReference type="PANTHER" id="PTHR33908">
    <property type="entry name" value="MANNOSYLTRANSFERASE YKCB-RELATED"/>
    <property type="match status" value="1"/>
</dbReference>
<comment type="subcellular location">
    <subcellularLocation>
        <location evidence="1">Cell membrane</location>
        <topology evidence="1">Multi-pass membrane protein</topology>
    </subcellularLocation>
</comment>
<evidence type="ECO:0000256" key="5">
    <source>
        <dbReference type="ARBA" id="ARBA00022692"/>
    </source>
</evidence>
<dbReference type="PANTHER" id="PTHR33908:SF11">
    <property type="entry name" value="MEMBRANE PROTEIN"/>
    <property type="match status" value="1"/>
</dbReference>
<evidence type="ECO:0000256" key="7">
    <source>
        <dbReference type="ARBA" id="ARBA00023136"/>
    </source>
</evidence>
<keyword evidence="3" id="KW-0328">Glycosyltransferase</keyword>
<name>A0A9X0QAL4_9BACT</name>
<sequence length="533" mass="59027">MGLSRILQEAPVETVNGVRPTKEGLSQSVQMASVFALITVALHIAVNLRAQRVGYQLFRDEMYYIVCGRHLAWGYLDQPPIVALAARFSEVVFGLHSLALFRILPSVAGGLEVAGTGLLVREMGGRRLAQILAMIGVMACPVVLAIDAILSMNCFEPLFWIGTAYAVLRAVHGDGARWWVVAGIVAGLGLENKWNEAFFLFAMLAALLLTPARRALGGRWFAVCIALIVLIALPNLLWEVHRGWPTLIWLHNVGAQGINVRLGPGAFLWNQVFITGPLSSLLWLGGLVWLLADRAANGLRWIGVLYILYLPGMMALHANDYYLAPVYPLLFAAGGVAWDQWLKSGWARRIAVPAYASSILAYGILGILIVQPVLTPPEYVRYIAHTSLKPREFNASAHAPQPELTADMTGWRDMADKLAGAYWSLSPEDRSKAGILVSNYGEASAVNVYRPDVPIAISGHQNYWYWGPRGHDGSVMVVFGEKREVLEQQFASVSEVAHTTNEWGQPYEVIPIYVCRNEKQNLREAWPTFRKWF</sequence>
<feature type="transmembrane region" description="Helical" evidence="8">
    <location>
        <begin position="220"/>
        <end position="238"/>
    </location>
</feature>
<dbReference type="InterPro" id="IPR050297">
    <property type="entry name" value="LipidA_mod_glycosyltrf_83"/>
</dbReference>
<feature type="transmembrane region" description="Helical" evidence="8">
    <location>
        <begin position="299"/>
        <end position="316"/>
    </location>
</feature>
<dbReference type="GO" id="GO:0016763">
    <property type="term" value="F:pentosyltransferase activity"/>
    <property type="evidence" value="ECO:0007669"/>
    <property type="project" value="TreeGrafter"/>
</dbReference>
<evidence type="ECO:0000259" key="9">
    <source>
        <dbReference type="Pfam" id="PF13231"/>
    </source>
</evidence>
<feature type="transmembrane region" description="Helical" evidence="8">
    <location>
        <begin position="354"/>
        <end position="374"/>
    </location>
</feature>
<accession>A0A9X0QAL4</accession>
<evidence type="ECO:0000256" key="1">
    <source>
        <dbReference type="ARBA" id="ARBA00004651"/>
    </source>
</evidence>
<evidence type="ECO:0000256" key="2">
    <source>
        <dbReference type="ARBA" id="ARBA00022475"/>
    </source>
</evidence>
<feature type="transmembrane region" description="Helical" evidence="8">
    <location>
        <begin position="272"/>
        <end position="292"/>
    </location>
</feature>
<evidence type="ECO:0000313" key="11">
    <source>
        <dbReference type="Proteomes" id="UP000535182"/>
    </source>
</evidence>
<dbReference type="Pfam" id="PF13231">
    <property type="entry name" value="PMT_2"/>
    <property type="match status" value="1"/>
</dbReference>
<gene>
    <name evidence="10" type="ORF">HDF14_000352</name>
</gene>
<keyword evidence="4" id="KW-0808">Transferase</keyword>
<feature type="transmembrane region" description="Helical" evidence="8">
    <location>
        <begin position="131"/>
        <end position="150"/>
    </location>
</feature>
<dbReference type="RefSeq" id="WP_183972935.1">
    <property type="nucleotide sequence ID" value="NZ_JACHEB010000001.1"/>
</dbReference>
<proteinExistence type="predicted"/>
<feature type="transmembrane region" description="Helical" evidence="8">
    <location>
        <begin position="29"/>
        <end position="48"/>
    </location>
</feature>
<keyword evidence="5 8" id="KW-0812">Transmembrane</keyword>
<dbReference type="Proteomes" id="UP000535182">
    <property type="component" value="Unassembled WGS sequence"/>
</dbReference>
<organism evidence="10 11">
    <name type="scientific">Tunturiibacter gelidiferens</name>
    <dbReference type="NCBI Taxonomy" id="3069689"/>
    <lineage>
        <taxon>Bacteria</taxon>
        <taxon>Pseudomonadati</taxon>
        <taxon>Acidobacteriota</taxon>
        <taxon>Terriglobia</taxon>
        <taxon>Terriglobales</taxon>
        <taxon>Acidobacteriaceae</taxon>
        <taxon>Tunturiibacter</taxon>
    </lineage>
</organism>
<keyword evidence="11" id="KW-1185">Reference proteome</keyword>
<dbReference type="GO" id="GO:0009103">
    <property type="term" value="P:lipopolysaccharide biosynthetic process"/>
    <property type="evidence" value="ECO:0007669"/>
    <property type="project" value="UniProtKB-ARBA"/>
</dbReference>
<evidence type="ECO:0000256" key="6">
    <source>
        <dbReference type="ARBA" id="ARBA00022989"/>
    </source>
</evidence>
<evidence type="ECO:0000256" key="3">
    <source>
        <dbReference type="ARBA" id="ARBA00022676"/>
    </source>
</evidence>
<evidence type="ECO:0000313" key="10">
    <source>
        <dbReference type="EMBL" id="MBB5326758.1"/>
    </source>
</evidence>
<keyword evidence="7 8" id="KW-0472">Membrane</keyword>
<protein>
    <recommendedName>
        <fullName evidence="9">Glycosyltransferase RgtA/B/C/D-like domain-containing protein</fullName>
    </recommendedName>
</protein>
<evidence type="ECO:0000256" key="8">
    <source>
        <dbReference type="SAM" id="Phobius"/>
    </source>
</evidence>
<feature type="transmembrane region" description="Helical" evidence="8">
    <location>
        <begin position="197"/>
        <end position="213"/>
    </location>
</feature>
<keyword evidence="6 8" id="KW-1133">Transmembrane helix</keyword>
<comment type="caution">
    <text evidence="10">The sequence shown here is derived from an EMBL/GenBank/DDBJ whole genome shotgun (WGS) entry which is preliminary data.</text>
</comment>
<dbReference type="InterPro" id="IPR038731">
    <property type="entry name" value="RgtA/B/C-like"/>
</dbReference>
<keyword evidence="2" id="KW-1003">Cell membrane</keyword>
<dbReference type="EMBL" id="JACHEB010000001">
    <property type="protein sequence ID" value="MBB5326758.1"/>
    <property type="molecule type" value="Genomic_DNA"/>
</dbReference>